<organism evidence="3 4">
    <name type="scientific">Brassica oleracea var. oleracea</name>
    <dbReference type="NCBI Taxonomy" id="109376"/>
    <lineage>
        <taxon>Eukaryota</taxon>
        <taxon>Viridiplantae</taxon>
        <taxon>Streptophyta</taxon>
        <taxon>Embryophyta</taxon>
        <taxon>Tracheophyta</taxon>
        <taxon>Spermatophyta</taxon>
        <taxon>Magnoliopsida</taxon>
        <taxon>eudicotyledons</taxon>
        <taxon>Gunneridae</taxon>
        <taxon>Pentapetalae</taxon>
        <taxon>rosids</taxon>
        <taxon>malvids</taxon>
        <taxon>Brassicales</taxon>
        <taxon>Brassicaceae</taxon>
        <taxon>Brassiceae</taxon>
        <taxon>Brassica</taxon>
    </lineage>
</organism>
<dbReference type="Pfam" id="PF03732">
    <property type="entry name" value="Retrotrans_gag"/>
    <property type="match status" value="1"/>
</dbReference>
<evidence type="ECO:0000256" key="1">
    <source>
        <dbReference type="SAM" id="MobiDB-lite"/>
    </source>
</evidence>
<sequence>MISKLRSVAALSTQNTTPAIRNRRNTRNVADSDEEDDNPFAPLRQHKPQNNRNINSNSDSEEDDVDSSCKSYFKLDIPEFNGSTIAEELLDWFVTIEKILDFKDTPLDRCVPLIAVCFRDRAAAWWSQTKTTRARLGKSEIMSWDKLKQEMHKNFLLYNYEQ</sequence>
<feature type="region of interest" description="Disordered" evidence="1">
    <location>
        <begin position="13"/>
        <end position="66"/>
    </location>
</feature>
<evidence type="ECO:0000313" key="3">
    <source>
        <dbReference type="EnsemblPlants" id="Bo5g018060.1"/>
    </source>
</evidence>
<dbReference type="AlphaFoldDB" id="A0A0D3C9Z2"/>
<dbReference type="EnsemblPlants" id="Bo5g018060.1">
    <property type="protein sequence ID" value="Bo5g018060.1"/>
    <property type="gene ID" value="Bo5g018060"/>
</dbReference>
<evidence type="ECO:0000313" key="4">
    <source>
        <dbReference type="Proteomes" id="UP000032141"/>
    </source>
</evidence>
<keyword evidence="4" id="KW-1185">Reference proteome</keyword>
<name>A0A0D3C9Z2_BRAOL</name>
<reference evidence="3 4" key="1">
    <citation type="journal article" date="2014" name="Genome Biol.">
        <title>Transcriptome and methylome profiling reveals relics of genome dominance in the mesopolyploid Brassica oleracea.</title>
        <authorList>
            <person name="Parkin I.A."/>
            <person name="Koh C."/>
            <person name="Tang H."/>
            <person name="Robinson S.J."/>
            <person name="Kagale S."/>
            <person name="Clarke W.E."/>
            <person name="Town C.D."/>
            <person name="Nixon J."/>
            <person name="Krishnakumar V."/>
            <person name="Bidwell S.L."/>
            <person name="Denoeud F."/>
            <person name="Belcram H."/>
            <person name="Links M.G."/>
            <person name="Just J."/>
            <person name="Clarke C."/>
            <person name="Bender T."/>
            <person name="Huebert T."/>
            <person name="Mason A.S."/>
            <person name="Pires J.C."/>
            <person name="Barker G."/>
            <person name="Moore J."/>
            <person name="Walley P.G."/>
            <person name="Manoli S."/>
            <person name="Batley J."/>
            <person name="Edwards D."/>
            <person name="Nelson M.N."/>
            <person name="Wang X."/>
            <person name="Paterson A.H."/>
            <person name="King G."/>
            <person name="Bancroft I."/>
            <person name="Chalhoub B."/>
            <person name="Sharpe A.G."/>
        </authorList>
    </citation>
    <scope>NUCLEOTIDE SEQUENCE</scope>
    <source>
        <strain evidence="3 4">cv. TO1000</strain>
    </source>
</reference>
<accession>A0A0D3C9Z2</accession>
<protein>
    <recommendedName>
        <fullName evidence="2">Retrotransposon gag domain-containing protein</fullName>
    </recommendedName>
</protein>
<feature type="domain" description="Retrotransposon gag" evidence="2">
    <location>
        <begin position="113"/>
        <end position="156"/>
    </location>
</feature>
<dbReference type="OMA" id="SSCKSYF"/>
<dbReference type="HOGENOM" id="CLU_111743_0_0_1"/>
<dbReference type="Gramene" id="Bo5g018060.1">
    <property type="protein sequence ID" value="Bo5g018060.1"/>
    <property type="gene ID" value="Bo5g018060"/>
</dbReference>
<dbReference type="Proteomes" id="UP000032141">
    <property type="component" value="Chromosome C5"/>
</dbReference>
<reference evidence="3" key="2">
    <citation type="submission" date="2015-03" db="UniProtKB">
        <authorList>
            <consortium name="EnsemblPlants"/>
        </authorList>
    </citation>
    <scope>IDENTIFICATION</scope>
</reference>
<evidence type="ECO:0000259" key="2">
    <source>
        <dbReference type="Pfam" id="PF03732"/>
    </source>
</evidence>
<proteinExistence type="predicted"/>
<dbReference type="InterPro" id="IPR005162">
    <property type="entry name" value="Retrotrans_gag_dom"/>
</dbReference>